<feature type="transmembrane region" description="Helical" evidence="2">
    <location>
        <begin position="99"/>
        <end position="120"/>
    </location>
</feature>
<proteinExistence type="predicted"/>
<sequence length="314" mass="35484">MLSLRGPPPPPPPAEDDDAQAGCKLMDSFAIFIQLCLAAAAFSTLIIKRQREHPQRPVRIWGFDVSKQLVGGIVIHSLNVVASYLSGGNLEGQGSNPCVWYFLNIFVDTTLGVGILWGILKGFQYLLIDKLRLSGFQSGVYGDPPLKKQFKRWGKQLAVYCAGLILMKLIVVALFHLCPWLSDFGRWVLRWTMGDYKLQVVFVMLIFPLVMNIIQFWIVDTIVKHKTDKDAIRLAHDEEEDMLITDDEDDEDRARLLNDETPSPKPQQTYHNHQEERAPSPEGGLFLSTSQSNHSLHELEPSSRPQQQQHPSSP</sequence>
<feature type="region of interest" description="Disordered" evidence="1">
    <location>
        <begin position="256"/>
        <end position="314"/>
    </location>
</feature>
<evidence type="ECO:0000256" key="1">
    <source>
        <dbReference type="SAM" id="MobiDB-lite"/>
    </source>
</evidence>
<evidence type="ECO:0000313" key="4">
    <source>
        <dbReference type="Proteomes" id="UP000242180"/>
    </source>
</evidence>
<feature type="compositionally biased region" description="Low complexity" evidence="1">
    <location>
        <begin position="302"/>
        <end position="314"/>
    </location>
</feature>
<evidence type="ECO:0000256" key="2">
    <source>
        <dbReference type="SAM" id="Phobius"/>
    </source>
</evidence>
<keyword evidence="2" id="KW-0472">Membrane</keyword>
<keyword evidence="2" id="KW-1133">Transmembrane helix</keyword>
<dbReference type="InParanoid" id="A0A1X2HVG5"/>
<accession>A0A1X2HVG5</accession>
<keyword evidence="2" id="KW-0812">Transmembrane</keyword>
<dbReference type="GO" id="GO:0016020">
    <property type="term" value="C:membrane"/>
    <property type="evidence" value="ECO:0007669"/>
    <property type="project" value="TreeGrafter"/>
</dbReference>
<comment type="caution">
    <text evidence="3">The sequence shown here is derived from an EMBL/GenBank/DDBJ whole genome shotgun (WGS) entry which is preliminary data.</text>
</comment>
<evidence type="ECO:0000313" key="3">
    <source>
        <dbReference type="EMBL" id="ORZ03556.1"/>
    </source>
</evidence>
<reference evidence="3 4" key="1">
    <citation type="submission" date="2016-07" db="EMBL/GenBank/DDBJ databases">
        <title>Pervasive Adenine N6-methylation of Active Genes in Fungi.</title>
        <authorList>
            <consortium name="DOE Joint Genome Institute"/>
            <person name="Mondo S.J."/>
            <person name="Dannebaum R.O."/>
            <person name="Kuo R.C."/>
            <person name="Labutti K."/>
            <person name="Haridas S."/>
            <person name="Kuo A."/>
            <person name="Salamov A."/>
            <person name="Ahrendt S.R."/>
            <person name="Lipzen A."/>
            <person name="Sullivan W."/>
            <person name="Andreopoulos W.B."/>
            <person name="Clum A."/>
            <person name="Lindquist E."/>
            <person name="Daum C."/>
            <person name="Ramamoorthy G.K."/>
            <person name="Gryganskyi A."/>
            <person name="Culley D."/>
            <person name="Magnuson J.K."/>
            <person name="James T.Y."/>
            <person name="O'Malley M.A."/>
            <person name="Stajich J.E."/>
            <person name="Spatafora J.W."/>
            <person name="Visel A."/>
            <person name="Grigoriev I.V."/>
        </authorList>
    </citation>
    <scope>NUCLEOTIDE SEQUENCE [LARGE SCALE GENOMIC DNA]</scope>
    <source>
        <strain evidence="3 4">NRRL 2496</strain>
    </source>
</reference>
<dbReference type="PANTHER" id="PTHR31735">
    <property type="entry name" value="VACUOLAR MEMBRANE PROTEIN YPL162C"/>
    <property type="match status" value="1"/>
</dbReference>
<dbReference type="Pfam" id="PF12400">
    <property type="entry name" value="STIMATE"/>
    <property type="match status" value="1"/>
</dbReference>
<keyword evidence="4" id="KW-1185">Reference proteome</keyword>
<dbReference type="AlphaFoldDB" id="A0A1X2HVG5"/>
<feature type="transmembrane region" description="Helical" evidence="2">
    <location>
        <begin position="29"/>
        <end position="47"/>
    </location>
</feature>
<dbReference type="InterPro" id="IPR022127">
    <property type="entry name" value="STIMATE/YPL162C"/>
</dbReference>
<dbReference type="Proteomes" id="UP000242180">
    <property type="component" value="Unassembled WGS sequence"/>
</dbReference>
<feature type="transmembrane region" description="Helical" evidence="2">
    <location>
        <begin position="68"/>
        <end position="87"/>
    </location>
</feature>
<feature type="transmembrane region" description="Helical" evidence="2">
    <location>
        <begin position="157"/>
        <end position="176"/>
    </location>
</feature>
<dbReference type="STRING" id="13706.A0A1X2HVG5"/>
<dbReference type="EMBL" id="MCGN01000001">
    <property type="protein sequence ID" value="ORZ03556.1"/>
    <property type="molecule type" value="Genomic_DNA"/>
</dbReference>
<dbReference type="PANTHER" id="PTHR31735:SF1">
    <property type="entry name" value="VACUOLAR MEMBRANE PROTEIN YPL162C"/>
    <property type="match status" value="1"/>
</dbReference>
<gene>
    <name evidence="3" type="ORF">BCR43DRAFT_483564</name>
</gene>
<feature type="transmembrane region" description="Helical" evidence="2">
    <location>
        <begin position="196"/>
        <end position="219"/>
    </location>
</feature>
<name>A0A1X2HVG5_SYNRA</name>
<dbReference type="OMA" id="MLVIWAA"/>
<organism evidence="3 4">
    <name type="scientific">Syncephalastrum racemosum</name>
    <name type="common">Filamentous fungus</name>
    <dbReference type="NCBI Taxonomy" id="13706"/>
    <lineage>
        <taxon>Eukaryota</taxon>
        <taxon>Fungi</taxon>
        <taxon>Fungi incertae sedis</taxon>
        <taxon>Mucoromycota</taxon>
        <taxon>Mucoromycotina</taxon>
        <taxon>Mucoromycetes</taxon>
        <taxon>Mucorales</taxon>
        <taxon>Syncephalastraceae</taxon>
        <taxon>Syncephalastrum</taxon>
    </lineage>
</organism>
<dbReference type="OrthoDB" id="431202at2759"/>
<protein>
    <submittedName>
        <fullName evidence="3">Vaculolar membrane protein-domain-containing protein</fullName>
    </submittedName>
</protein>